<feature type="coiled-coil region" evidence="8">
    <location>
        <begin position="157"/>
        <end position="215"/>
    </location>
</feature>
<gene>
    <name evidence="10" type="ORF">ACFQ39_01790</name>
</gene>
<keyword evidence="5" id="KW-0812">Transmembrane</keyword>
<keyword evidence="3" id="KW-0813">Transport</keyword>
<organism evidence="10 11">
    <name type="scientific">Namhaeicola litoreus</name>
    <dbReference type="NCBI Taxonomy" id="1052145"/>
    <lineage>
        <taxon>Bacteria</taxon>
        <taxon>Pseudomonadati</taxon>
        <taxon>Bacteroidota</taxon>
        <taxon>Flavobacteriia</taxon>
        <taxon>Flavobacteriales</taxon>
        <taxon>Flavobacteriaceae</taxon>
        <taxon>Namhaeicola</taxon>
    </lineage>
</organism>
<evidence type="ECO:0000313" key="10">
    <source>
        <dbReference type="EMBL" id="MFD1314331.1"/>
    </source>
</evidence>
<dbReference type="EMBL" id="JBHTMY010000001">
    <property type="protein sequence ID" value="MFD1314331.1"/>
    <property type="molecule type" value="Genomic_DNA"/>
</dbReference>
<feature type="chain" id="PRO_5047305285" evidence="9">
    <location>
        <begin position="19"/>
        <end position="447"/>
    </location>
</feature>
<evidence type="ECO:0000256" key="3">
    <source>
        <dbReference type="ARBA" id="ARBA00022448"/>
    </source>
</evidence>
<accession>A0ABW3XXQ4</accession>
<dbReference type="Pfam" id="PF02321">
    <property type="entry name" value="OEP"/>
    <property type="match status" value="2"/>
</dbReference>
<evidence type="ECO:0000256" key="8">
    <source>
        <dbReference type="SAM" id="Coils"/>
    </source>
</evidence>
<comment type="similarity">
    <text evidence="2">Belongs to the outer membrane factor (OMF) (TC 1.B.17) family.</text>
</comment>
<feature type="signal peptide" evidence="9">
    <location>
        <begin position="1"/>
        <end position="18"/>
    </location>
</feature>
<evidence type="ECO:0000256" key="2">
    <source>
        <dbReference type="ARBA" id="ARBA00007613"/>
    </source>
</evidence>
<keyword evidence="8" id="KW-0175">Coiled coil</keyword>
<reference evidence="11" key="1">
    <citation type="journal article" date="2019" name="Int. J. Syst. Evol. Microbiol.">
        <title>The Global Catalogue of Microorganisms (GCM) 10K type strain sequencing project: providing services to taxonomists for standard genome sequencing and annotation.</title>
        <authorList>
            <consortium name="The Broad Institute Genomics Platform"/>
            <consortium name="The Broad Institute Genome Sequencing Center for Infectious Disease"/>
            <person name="Wu L."/>
            <person name="Ma J."/>
        </authorList>
    </citation>
    <scope>NUCLEOTIDE SEQUENCE [LARGE SCALE GENOMIC DNA]</scope>
    <source>
        <strain evidence="11">CCUG 61485</strain>
    </source>
</reference>
<dbReference type="RefSeq" id="WP_377175827.1">
    <property type="nucleotide sequence ID" value="NZ_JBHTMY010000001.1"/>
</dbReference>
<evidence type="ECO:0000313" key="11">
    <source>
        <dbReference type="Proteomes" id="UP001597201"/>
    </source>
</evidence>
<keyword evidence="4" id="KW-1134">Transmembrane beta strand</keyword>
<keyword evidence="9" id="KW-0732">Signal</keyword>
<dbReference type="PANTHER" id="PTHR30026">
    <property type="entry name" value="OUTER MEMBRANE PROTEIN TOLC"/>
    <property type="match status" value="1"/>
</dbReference>
<evidence type="ECO:0000256" key="4">
    <source>
        <dbReference type="ARBA" id="ARBA00022452"/>
    </source>
</evidence>
<sequence length="447" mass="50704">MKKIITLSLFFQMVLIHAQEIAYSFTLDEAIAYAMNNNYTVRLADLDIEEAEQRKWETTAMGLPHIDGKVDYSNFLKQAVTLIPSEIVGGTPGEYETVIFGTKQNLNATVTLNQLLFDGSYLVGLQSAKTYLKISALAKEKTNQSVREAVINSYGDVLIAEETIEILENNKKILQKNLNETKIIFENGFTEEQDVEQQQITLSNIENELNKAIRYLSIAKQMFNITLGIPVTQEVILTEDLESLGLRSTDLALLTTQFDLENHIDYQIADNELTTNELKVKYEKSKALPSLNAFLNYSAFANNDNNIFFENDGNWFDSSLFGVSLKLPIFSSLERSSRTQQAKINLLQSQISLDETAQKLQLQVDTAKNKYQFSLDQFQTTKQNLVLAERIANKEQIKFFEGLSTSFNLANAQNQLFNTQQSYLQAIFGIIQSKVELENALNNFNNY</sequence>
<protein>
    <submittedName>
        <fullName evidence="10">TolC family protein</fullName>
    </submittedName>
</protein>
<dbReference type="InterPro" id="IPR003423">
    <property type="entry name" value="OMP_efflux"/>
</dbReference>
<evidence type="ECO:0000256" key="1">
    <source>
        <dbReference type="ARBA" id="ARBA00004442"/>
    </source>
</evidence>
<evidence type="ECO:0000256" key="7">
    <source>
        <dbReference type="ARBA" id="ARBA00023237"/>
    </source>
</evidence>
<dbReference type="Proteomes" id="UP001597201">
    <property type="component" value="Unassembled WGS sequence"/>
</dbReference>
<comment type="subcellular location">
    <subcellularLocation>
        <location evidence="1">Cell outer membrane</location>
    </subcellularLocation>
</comment>
<keyword evidence="11" id="KW-1185">Reference proteome</keyword>
<dbReference type="SUPFAM" id="SSF56954">
    <property type="entry name" value="Outer membrane efflux proteins (OEP)"/>
    <property type="match status" value="1"/>
</dbReference>
<keyword evidence="7" id="KW-0998">Cell outer membrane</keyword>
<proteinExistence type="inferred from homology"/>
<keyword evidence="6" id="KW-0472">Membrane</keyword>
<dbReference type="InterPro" id="IPR051906">
    <property type="entry name" value="TolC-like"/>
</dbReference>
<name>A0ABW3XXQ4_9FLAO</name>
<evidence type="ECO:0000256" key="6">
    <source>
        <dbReference type="ARBA" id="ARBA00023136"/>
    </source>
</evidence>
<comment type="caution">
    <text evidence="10">The sequence shown here is derived from an EMBL/GenBank/DDBJ whole genome shotgun (WGS) entry which is preliminary data.</text>
</comment>
<evidence type="ECO:0000256" key="9">
    <source>
        <dbReference type="SAM" id="SignalP"/>
    </source>
</evidence>
<evidence type="ECO:0000256" key="5">
    <source>
        <dbReference type="ARBA" id="ARBA00022692"/>
    </source>
</evidence>
<dbReference type="Gene3D" id="1.20.1600.10">
    <property type="entry name" value="Outer membrane efflux proteins (OEP)"/>
    <property type="match status" value="1"/>
</dbReference>
<dbReference type="PANTHER" id="PTHR30026:SF20">
    <property type="entry name" value="OUTER MEMBRANE PROTEIN TOLC"/>
    <property type="match status" value="1"/>
</dbReference>